<sequence length="339" mass="36337">MGKKMKLPFLANQTTEPKSTTWPWPSCAQTRTLSFRTTPQNDNVLFKTINSAFIDSSTTTPPSLLPNDYYSSPSSSDSAASFSTNSADDPPLSSGAGAGGDPVEAVIEGLRSTDESRLFFEPGEANSTASILEESISSVDNNNNIKRLEKVIPYKESVALSMESRNPYLDFKQSMEEMVEAHGLKGWESLEELLSWYLKMNGKDNHGFIVGAFVDLLVGIAFNSNSSSNNNNNNIDIISHNNKSSSSSSSYSSSNCNCSNSCDSPYSPLSFCNTSSTSSSSSTSNSSSSCSSSLSSSSTPCVSSIEVGELEIESAPCLASLLEIEEEKNVEDDDDIISS</sequence>
<dbReference type="Gramene" id="novel_model_6717_5bd9a17a">
    <property type="protein sequence ID" value="cds.novel_model_6717_5bd9a17a"/>
    <property type="gene ID" value="novel_gene_3548_5bd9a17a"/>
</dbReference>
<dbReference type="EnsemblPlants" id="novel_model_6717_5bd9a17a">
    <property type="protein sequence ID" value="cds.novel_model_6717_5bd9a17a"/>
    <property type="gene ID" value="novel_gene_3548_5bd9a17a"/>
</dbReference>
<evidence type="ECO:0000256" key="4">
    <source>
        <dbReference type="ARBA" id="ARBA00023163"/>
    </source>
</evidence>
<feature type="compositionally biased region" description="Low complexity" evidence="7">
    <location>
        <begin position="63"/>
        <end position="89"/>
    </location>
</feature>
<dbReference type="PANTHER" id="PTHR33057">
    <property type="entry name" value="TRANSCRIPTION REPRESSOR OFP7-RELATED"/>
    <property type="match status" value="1"/>
</dbReference>
<evidence type="ECO:0000256" key="2">
    <source>
        <dbReference type="ARBA" id="ARBA00022491"/>
    </source>
</evidence>
<dbReference type="OrthoDB" id="689823at2759"/>
<evidence type="ECO:0000259" key="8">
    <source>
        <dbReference type="PROSITE" id="PS51754"/>
    </source>
</evidence>
<evidence type="ECO:0000256" key="3">
    <source>
        <dbReference type="ARBA" id="ARBA00023015"/>
    </source>
</evidence>
<comment type="subcellular location">
    <subcellularLocation>
        <location evidence="1 6">Nucleus</location>
    </subcellularLocation>
</comment>
<feature type="region of interest" description="Disordered" evidence="7">
    <location>
        <begin position="278"/>
        <end position="300"/>
    </location>
</feature>
<accession>A0A803R9J2</accession>
<comment type="function">
    <text evidence="6">Transcriptional repressor that regulates multiple aspects of plant growth and development.</text>
</comment>
<evidence type="ECO:0000313" key="10">
    <source>
        <dbReference type="Proteomes" id="UP000596661"/>
    </source>
</evidence>
<dbReference type="NCBIfam" id="TIGR01568">
    <property type="entry name" value="A_thal_3678"/>
    <property type="match status" value="1"/>
</dbReference>
<dbReference type="GO" id="GO:0005634">
    <property type="term" value="C:nucleus"/>
    <property type="evidence" value="ECO:0007669"/>
    <property type="project" value="UniProtKB-SubCell"/>
</dbReference>
<dbReference type="EMBL" id="UZAU01000789">
    <property type="status" value="NOT_ANNOTATED_CDS"/>
    <property type="molecule type" value="Genomic_DNA"/>
</dbReference>
<feature type="region of interest" description="Disordered" evidence="7">
    <location>
        <begin position="1"/>
        <end position="23"/>
    </location>
</feature>
<dbReference type="InterPro" id="IPR006458">
    <property type="entry name" value="Ovate_C"/>
</dbReference>
<evidence type="ECO:0000256" key="5">
    <source>
        <dbReference type="ARBA" id="ARBA00023242"/>
    </source>
</evidence>
<evidence type="ECO:0000256" key="7">
    <source>
        <dbReference type="SAM" id="MobiDB-lite"/>
    </source>
</evidence>
<feature type="compositionally biased region" description="Polar residues" evidence="7">
    <location>
        <begin position="11"/>
        <end position="23"/>
    </location>
</feature>
<organism evidence="9 10">
    <name type="scientific">Cannabis sativa</name>
    <name type="common">Hemp</name>
    <name type="synonym">Marijuana</name>
    <dbReference type="NCBI Taxonomy" id="3483"/>
    <lineage>
        <taxon>Eukaryota</taxon>
        <taxon>Viridiplantae</taxon>
        <taxon>Streptophyta</taxon>
        <taxon>Embryophyta</taxon>
        <taxon>Tracheophyta</taxon>
        <taxon>Spermatophyta</taxon>
        <taxon>Magnoliopsida</taxon>
        <taxon>eudicotyledons</taxon>
        <taxon>Gunneridae</taxon>
        <taxon>Pentapetalae</taxon>
        <taxon>rosids</taxon>
        <taxon>fabids</taxon>
        <taxon>Rosales</taxon>
        <taxon>Cannabaceae</taxon>
        <taxon>Cannabis</taxon>
    </lineage>
</organism>
<feature type="domain" description="OVATE" evidence="8">
    <location>
        <begin position="160"/>
        <end position="219"/>
    </location>
</feature>
<evidence type="ECO:0000256" key="6">
    <source>
        <dbReference type="RuleBase" id="RU367028"/>
    </source>
</evidence>
<dbReference type="PROSITE" id="PS51754">
    <property type="entry name" value="OVATE"/>
    <property type="match status" value="1"/>
</dbReference>
<dbReference type="OMA" id="ANCYSAS"/>
<feature type="region of interest" description="Disordered" evidence="7">
    <location>
        <begin position="63"/>
        <end position="102"/>
    </location>
</feature>
<dbReference type="PANTHER" id="PTHR33057:SF26">
    <property type="entry name" value="TRANSCRIPTION REPRESSOR OFP13"/>
    <property type="match status" value="1"/>
</dbReference>
<dbReference type="Pfam" id="PF04844">
    <property type="entry name" value="Ovate"/>
    <property type="match status" value="1"/>
</dbReference>
<dbReference type="Proteomes" id="UP000596661">
    <property type="component" value="Unassembled WGS sequence"/>
</dbReference>
<keyword evidence="10" id="KW-1185">Reference proteome</keyword>
<name>A0A803R9J2_CANSA</name>
<protein>
    <recommendedName>
        <fullName evidence="6">Transcription repressor</fullName>
    </recommendedName>
    <alternativeName>
        <fullName evidence="6">Ovate family protein</fullName>
    </alternativeName>
</protein>
<gene>
    <name evidence="9" type="primary">LOC115698773</name>
</gene>
<dbReference type="AlphaFoldDB" id="A0A803R9J2"/>
<keyword evidence="5 6" id="KW-0539">Nucleus</keyword>
<proteinExistence type="predicted"/>
<dbReference type="InterPro" id="IPR038933">
    <property type="entry name" value="Ovate"/>
</dbReference>
<evidence type="ECO:0000256" key="1">
    <source>
        <dbReference type="ARBA" id="ARBA00004123"/>
    </source>
</evidence>
<reference evidence="9" key="1">
    <citation type="submission" date="2021-03" db="UniProtKB">
        <authorList>
            <consortium name="EnsemblPlants"/>
        </authorList>
    </citation>
    <scope>IDENTIFICATION</scope>
</reference>
<evidence type="ECO:0000313" key="9">
    <source>
        <dbReference type="EnsemblPlants" id="cds.novel_model_6717_5bd9a17a"/>
    </source>
</evidence>
<keyword evidence="3 6" id="KW-0805">Transcription regulation</keyword>
<dbReference type="GO" id="GO:0045892">
    <property type="term" value="P:negative regulation of DNA-templated transcription"/>
    <property type="evidence" value="ECO:0007669"/>
    <property type="project" value="UniProtKB-UniRule"/>
</dbReference>
<keyword evidence="4 6" id="KW-0804">Transcription</keyword>
<keyword evidence="2 6" id="KW-0678">Repressor</keyword>